<evidence type="ECO:0000313" key="2">
    <source>
        <dbReference type="EMBL" id="MEC1180185.1"/>
    </source>
</evidence>
<protein>
    <submittedName>
        <fullName evidence="2">Uncharacterized protein</fullName>
    </submittedName>
</protein>
<keyword evidence="1" id="KW-0472">Membrane</keyword>
<dbReference type="EMBL" id="JARSFG010000023">
    <property type="protein sequence ID" value="MEC1180185.1"/>
    <property type="molecule type" value="Genomic_DNA"/>
</dbReference>
<reference evidence="2 3" key="1">
    <citation type="submission" date="2023-03" db="EMBL/GenBank/DDBJ databases">
        <title>Bacillus Genome Sequencing.</title>
        <authorList>
            <person name="Dunlap C."/>
        </authorList>
    </citation>
    <scope>NUCLEOTIDE SEQUENCE [LARGE SCALE GENOMIC DNA]</scope>
    <source>
        <strain evidence="2 3">B-59205</strain>
    </source>
</reference>
<gene>
    <name evidence="2" type="ORF">P9B03_16910</name>
</gene>
<evidence type="ECO:0000256" key="1">
    <source>
        <dbReference type="SAM" id="Phobius"/>
    </source>
</evidence>
<dbReference type="RefSeq" id="WP_326124747.1">
    <property type="nucleotide sequence ID" value="NZ_JARSFG010000023.1"/>
</dbReference>
<organism evidence="2 3">
    <name type="scientific">Metasolibacillus meyeri</name>
    <dbReference type="NCBI Taxonomy" id="1071052"/>
    <lineage>
        <taxon>Bacteria</taxon>
        <taxon>Bacillati</taxon>
        <taxon>Bacillota</taxon>
        <taxon>Bacilli</taxon>
        <taxon>Bacillales</taxon>
        <taxon>Caryophanaceae</taxon>
        <taxon>Metasolibacillus</taxon>
    </lineage>
</organism>
<dbReference type="AlphaFoldDB" id="A0AAW9NW73"/>
<keyword evidence="1" id="KW-0812">Transmembrane</keyword>
<dbReference type="Proteomes" id="UP001344888">
    <property type="component" value="Unassembled WGS sequence"/>
</dbReference>
<sequence length="61" mass="6988">MSKNGMANLNLILCTVIFLNNLVAILLKTEVNKTSFTMSMMLGILLLISGIWFKWQVRNER</sequence>
<feature type="transmembrane region" description="Helical" evidence="1">
    <location>
        <begin position="34"/>
        <end position="53"/>
    </location>
</feature>
<proteinExistence type="predicted"/>
<keyword evidence="1" id="KW-1133">Transmembrane helix</keyword>
<accession>A0AAW9NW73</accession>
<comment type="caution">
    <text evidence="2">The sequence shown here is derived from an EMBL/GenBank/DDBJ whole genome shotgun (WGS) entry which is preliminary data.</text>
</comment>
<evidence type="ECO:0000313" key="3">
    <source>
        <dbReference type="Proteomes" id="UP001344888"/>
    </source>
</evidence>
<name>A0AAW9NW73_9BACL</name>
<keyword evidence="3" id="KW-1185">Reference proteome</keyword>